<evidence type="ECO:0000256" key="1">
    <source>
        <dbReference type="ARBA" id="ARBA00000085"/>
    </source>
</evidence>
<keyword evidence="22" id="KW-1185">Reference proteome</keyword>
<evidence type="ECO:0000256" key="13">
    <source>
        <dbReference type="ARBA" id="ARBA00022840"/>
    </source>
</evidence>
<dbReference type="EMBL" id="JBHFNR010000190">
    <property type="protein sequence ID" value="MFB2896240.1"/>
    <property type="molecule type" value="Genomic_DNA"/>
</dbReference>
<evidence type="ECO:0000256" key="5">
    <source>
        <dbReference type="ARBA" id="ARBA00017322"/>
    </source>
</evidence>
<dbReference type="InterPro" id="IPR050482">
    <property type="entry name" value="Sensor_HK_TwoCompSys"/>
</dbReference>
<evidence type="ECO:0000256" key="9">
    <source>
        <dbReference type="ARBA" id="ARBA00022679"/>
    </source>
</evidence>
<evidence type="ECO:0000256" key="14">
    <source>
        <dbReference type="ARBA" id="ARBA00023004"/>
    </source>
</evidence>
<comment type="function">
    <text evidence="17">Member of the two-component regulatory system NreB/NreC involved in the control of dissimilatory nitrate/nitrite reduction in response to oxygen. NreB functions as a direct oxygen sensor histidine kinase which is autophosphorylated, in the absence of oxygen, probably at the conserved histidine residue, and transfers its phosphate group probably to a conserved aspartate residue of NreC. NreB/NreC activates the expression of the nitrate (narGHJI) and nitrite (nir) reductase operons, as well as the putative nitrate transporter gene narT.</text>
</comment>
<dbReference type="InterPro" id="IPR011712">
    <property type="entry name" value="Sig_transdc_His_kin_sub3_dim/P"/>
</dbReference>
<organism evidence="21 22">
    <name type="scientific">Floridaenema flaviceps BLCC-F50</name>
    <dbReference type="NCBI Taxonomy" id="3153642"/>
    <lineage>
        <taxon>Bacteria</taxon>
        <taxon>Bacillati</taxon>
        <taxon>Cyanobacteriota</taxon>
        <taxon>Cyanophyceae</taxon>
        <taxon>Oscillatoriophycideae</taxon>
        <taxon>Aerosakkonematales</taxon>
        <taxon>Aerosakkonemataceae</taxon>
        <taxon>Floridanema</taxon>
        <taxon>Floridanema flaviceps</taxon>
    </lineage>
</organism>
<keyword evidence="8" id="KW-0597">Phosphoprotein</keyword>
<evidence type="ECO:0000256" key="12">
    <source>
        <dbReference type="ARBA" id="ARBA00022777"/>
    </source>
</evidence>
<comment type="subcellular location">
    <subcellularLocation>
        <location evidence="3">Cytoplasm</location>
    </subcellularLocation>
</comment>
<proteinExistence type="predicted"/>
<evidence type="ECO:0000256" key="17">
    <source>
        <dbReference type="ARBA" id="ARBA00024827"/>
    </source>
</evidence>
<feature type="transmembrane region" description="Helical" evidence="19">
    <location>
        <begin position="12"/>
        <end position="30"/>
    </location>
</feature>
<comment type="cofactor">
    <cofactor evidence="2">
        <name>[4Fe-4S] cluster</name>
        <dbReference type="ChEBI" id="CHEBI:49883"/>
    </cofactor>
</comment>
<dbReference type="Gene3D" id="3.30.565.10">
    <property type="entry name" value="Histidine kinase-like ATPase, C-terminal domain"/>
    <property type="match status" value="1"/>
</dbReference>
<feature type="transmembrane region" description="Helical" evidence="19">
    <location>
        <begin position="87"/>
        <end position="109"/>
    </location>
</feature>
<keyword evidence="6" id="KW-0004">4Fe-4S</keyword>
<keyword evidence="15" id="KW-0902">Two-component regulatory system</keyword>
<evidence type="ECO:0000256" key="18">
    <source>
        <dbReference type="ARBA" id="ARBA00030800"/>
    </source>
</evidence>
<evidence type="ECO:0000256" key="6">
    <source>
        <dbReference type="ARBA" id="ARBA00022485"/>
    </source>
</evidence>
<keyword evidence="13" id="KW-0067">ATP-binding</keyword>
<evidence type="ECO:0000259" key="20">
    <source>
        <dbReference type="PROSITE" id="PS50109"/>
    </source>
</evidence>
<keyword evidence="19" id="KW-0472">Membrane</keyword>
<keyword evidence="19" id="KW-0812">Transmembrane</keyword>
<evidence type="ECO:0000256" key="10">
    <source>
        <dbReference type="ARBA" id="ARBA00022723"/>
    </source>
</evidence>
<dbReference type="Gene3D" id="1.20.5.1930">
    <property type="match status" value="1"/>
</dbReference>
<dbReference type="Pfam" id="PF02518">
    <property type="entry name" value="HATPase_c"/>
    <property type="match status" value="1"/>
</dbReference>
<accession>A0ABV4XXJ1</accession>
<dbReference type="CDD" id="cd16917">
    <property type="entry name" value="HATPase_UhpB-NarQ-NarX-like"/>
    <property type="match status" value="1"/>
</dbReference>
<feature type="transmembrane region" description="Helical" evidence="19">
    <location>
        <begin position="129"/>
        <end position="155"/>
    </location>
</feature>
<evidence type="ECO:0000256" key="19">
    <source>
        <dbReference type="SAM" id="Phobius"/>
    </source>
</evidence>
<sequence length="385" mass="43198">MLVIRPARFGVSPTSQLLVTLILISFGLMGLKLPTERVRNKVIYTIIELCLLLVTFWLDRRTGFFPLLGLIIVIRSCLYFQQTGRLIVAGLVFISSVLMLFLGMPLLQLPPPPPPNRYEIPIESIANRILILHINTLITFGLALLFILLLVNALLAERQSRNKLLLANEQLRQYALRIEDQATLQERNRIAREIHDSLGHALTAQSIQLENALLFLPADAEKSRSFLQESQKLGARALQEVRRSIATLRSDPLQGRTLEGAIAKAITEFQLTSGIMPNYTLQLEQPIEREISIALYRIIQESLTNIYKHSAATEVSVHLQQSHNTIHLQIVDNGQGFDPDRNTTGFGLQGMQERTTSLGGQFWLYSQPGAGCRISVSIPLPQKVL</sequence>
<dbReference type="RefSeq" id="WP_413265870.1">
    <property type="nucleotide sequence ID" value="NZ_JBHFNR010000190.1"/>
</dbReference>
<feature type="transmembrane region" description="Helical" evidence="19">
    <location>
        <begin position="42"/>
        <end position="58"/>
    </location>
</feature>
<evidence type="ECO:0000313" key="22">
    <source>
        <dbReference type="Proteomes" id="UP001576784"/>
    </source>
</evidence>
<reference evidence="21 22" key="1">
    <citation type="submission" date="2024-09" db="EMBL/GenBank/DDBJ databases">
        <title>Floridaenema gen nov. (Aerosakkonemataceae, Aerosakkonematales ord. nov., Cyanobacteria) from benthic tropical and subtropical fresh waters, with the description of four new species.</title>
        <authorList>
            <person name="Moretto J.A."/>
            <person name="Berthold D.E."/>
            <person name="Lefler F.W."/>
            <person name="Huang I.-S."/>
            <person name="Laughinghouse H. IV."/>
        </authorList>
    </citation>
    <scope>NUCLEOTIDE SEQUENCE [LARGE SCALE GENOMIC DNA]</scope>
    <source>
        <strain evidence="21 22">BLCC-F50</strain>
    </source>
</reference>
<dbReference type="PANTHER" id="PTHR24421:SF10">
    <property type="entry name" value="NITRATE_NITRITE SENSOR PROTEIN NARQ"/>
    <property type="match status" value="1"/>
</dbReference>
<dbReference type="InterPro" id="IPR004358">
    <property type="entry name" value="Sig_transdc_His_kin-like_C"/>
</dbReference>
<evidence type="ECO:0000256" key="8">
    <source>
        <dbReference type="ARBA" id="ARBA00022553"/>
    </source>
</evidence>
<comment type="caution">
    <text evidence="21">The sequence shown here is derived from an EMBL/GenBank/DDBJ whole genome shotgun (WGS) entry which is preliminary data.</text>
</comment>
<keyword evidence="9" id="KW-0808">Transferase</keyword>
<feature type="transmembrane region" description="Helical" evidence="19">
    <location>
        <begin position="64"/>
        <end position="80"/>
    </location>
</feature>
<dbReference type="InterPro" id="IPR005467">
    <property type="entry name" value="His_kinase_dom"/>
</dbReference>
<evidence type="ECO:0000256" key="11">
    <source>
        <dbReference type="ARBA" id="ARBA00022741"/>
    </source>
</evidence>
<keyword evidence="16" id="KW-0411">Iron-sulfur</keyword>
<keyword evidence="11" id="KW-0547">Nucleotide-binding</keyword>
<evidence type="ECO:0000256" key="3">
    <source>
        <dbReference type="ARBA" id="ARBA00004496"/>
    </source>
</evidence>
<dbReference type="SUPFAM" id="SSF55874">
    <property type="entry name" value="ATPase domain of HSP90 chaperone/DNA topoisomerase II/histidine kinase"/>
    <property type="match status" value="1"/>
</dbReference>
<evidence type="ECO:0000256" key="2">
    <source>
        <dbReference type="ARBA" id="ARBA00001966"/>
    </source>
</evidence>
<gene>
    <name evidence="21" type="ORF">ACE1CI_25295</name>
</gene>
<keyword evidence="19" id="KW-1133">Transmembrane helix</keyword>
<dbReference type="Proteomes" id="UP001576784">
    <property type="component" value="Unassembled WGS sequence"/>
</dbReference>
<dbReference type="PRINTS" id="PR00344">
    <property type="entry name" value="BCTRLSENSOR"/>
</dbReference>
<protein>
    <recommendedName>
        <fullName evidence="5">Oxygen sensor histidine kinase NreB</fullName>
        <ecNumber evidence="4">2.7.13.3</ecNumber>
    </recommendedName>
    <alternativeName>
        <fullName evidence="18">Nitrogen regulation protein B</fullName>
    </alternativeName>
</protein>
<evidence type="ECO:0000256" key="16">
    <source>
        <dbReference type="ARBA" id="ARBA00023014"/>
    </source>
</evidence>
<evidence type="ECO:0000256" key="15">
    <source>
        <dbReference type="ARBA" id="ARBA00023012"/>
    </source>
</evidence>
<dbReference type="Pfam" id="PF07730">
    <property type="entry name" value="HisKA_3"/>
    <property type="match status" value="1"/>
</dbReference>
<dbReference type="SMART" id="SM00387">
    <property type="entry name" value="HATPase_c"/>
    <property type="match status" value="1"/>
</dbReference>
<dbReference type="InterPro" id="IPR003594">
    <property type="entry name" value="HATPase_dom"/>
</dbReference>
<name>A0ABV4XXJ1_9CYAN</name>
<dbReference type="PROSITE" id="PS50109">
    <property type="entry name" value="HIS_KIN"/>
    <property type="match status" value="1"/>
</dbReference>
<keyword evidence="14" id="KW-0408">Iron</keyword>
<comment type="catalytic activity">
    <reaction evidence="1">
        <text>ATP + protein L-histidine = ADP + protein N-phospho-L-histidine.</text>
        <dbReference type="EC" id="2.7.13.3"/>
    </reaction>
</comment>
<feature type="domain" description="Histidine kinase" evidence="20">
    <location>
        <begin position="295"/>
        <end position="382"/>
    </location>
</feature>
<keyword evidence="7" id="KW-0963">Cytoplasm</keyword>
<keyword evidence="10" id="KW-0479">Metal-binding</keyword>
<evidence type="ECO:0000256" key="4">
    <source>
        <dbReference type="ARBA" id="ARBA00012438"/>
    </source>
</evidence>
<dbReference type="PANTHER" id="PTHR24421">
    <property type="entry name" value="NITRATE/NITRITE SENSOR PROTEIN NARX-RELATED"/>
    <property type="match status" value="1"/>
</dbReference>
<dbReference type="EC" id="2.7.13.3" evidence="4"/>
<keyword evidence="12 21" id="KW-0418">Kinase</keyword>
<evidence type="ECO:0000313" key="21">
    <source>
        <dbReference type="EMBL" id="MFB2896240.1"/>
    </source>
</evidence>
<evidence type="ECO:0000256" key="7">
    <source>
        <dbReference type="ARBA" id="ARBA00022490"/>
    </source>
</evidence>
<dbReference type="InterPro" id="IPR036890">
    <property type="entry name" value="HATPase_C_sf"/>
</dbReference>
<dbReference type="GO" id="GO:0016301">
    <property type="term" value="F:kinase activity"/>
    <property type="evidence" value="ECO:0007669"/>
    <property type="project" value="UniProtKB-KW"/>
</dbReference>